<name>A0ABS3X8B0_9ACTN</name>
<dbReference type="RefSeq" id="WP_209238411.1">
    <property type="nucleotide sequence ID" value="NZ_JADKMA010000020.1"/>
</dbReference>
<proteinExistence type="predicted"/>
<gene>
    <name evidence="1" type="ORF">ITI46_06365</name>
</gene>
<dbReference type="EMBL" id="JADKMA010000020">
    <property type="protein sequence ID" value="MBO8191317.1"/>
    <property type="molecule type" value="Genomic_DNA"/>
</dbReference>
<organism evidence="1 2">
    <name type="scientific">Streptomyces oryzae</name>
    <dbReference type="NCBI Taxonomy" id="1434886"/>
    <lineage>
        <taxon>Bacteria</taxon>
        <taxon>Bacillati</taxon>
        <taxon>Actinomycetota</taxon>
        <taxon>Actinomycetes</taxon>
        <taxon>Kitasatosporales</taxon>
        <taxon>Streptomycetaceae</taxon>
        <taxon>Streptomyces</taxon>
    </lineage>
</organism>
<reference evidence="1 2" key="1">
    <citation type="submission" date="2020-11" db="EMBL/GenBank/DDBJ databases">
        <title>Streptomyces spirodelae sp. nov., isolated from duckweed.</title>
        <authorList>
            <person name="Saimee Y."/>
            <person name="Duangmal K."/>
        </authorList>
    </citation>
    <scope>NUCLEOTIDE SEQUENCE [LARGE SCALE GENOMIC DNA]</scope>
    <source>
        <strain evidence="1 2">S16-07</strain>
    </source>
</reference>
<evidence type="ECO:0000313" key="2">
    <source>
        <dbReference type="Proteomes" id="UP001519064"/>
    </source>
</evidence>
<evidence type="ECO:0000313" key="1">
    <source>
        <dbReference type="EMBL" id="MBO8191317.1"/>
    </source>
</evidence>
<dbReference type="Proteomes" id="UP001519064">
    <property type="component" value="Unassembled WGS sequence"/>
</dbReference>
<comment type="caution">
    <text evidence="1">The sequence shown here is derived from an EMBL/GenBank/DDBJ whole genome shotgun (WGS) entry which is preliminary data.</text>
</comment>
<keyword evidence="2" id="KW-1185">Reference proteome</keyword>
<sequence length="142" mass="14800">MSGIDECLLEALRLPGARGAAVVDWVSGLALGTAGDAPGGDHEAAACETAELARMVAEYRSFSPLHAAGTPSAVTVPAEQHAGQTPAVEDIIATNSDSYHVLRFVTGALDGTLFLHVWLDRDEGNLALARIRLAEIAGRLVL</sequence>
<accession>A0ABS3X8B0</accession>
<evidence type="ECO:0008006" key="3">
    <source>
        <dbReference type="Google" id="ProtNLM"/>
    </source>
</evidence>
<protein>
    <recommendedName>
        <fullName evidence="3">Roadblock/LAMTOR2 domain-containing protein</fullName>
    </recommendedName>
</protein>